<evidence type="ECO:0000313" key="11">
    <source>
        <dbReference type="EMBL" id="EEG72364.1"/>
    </source>
</evidence>
<evidence type="ECO:0000256" key="5">
    <source>
        <dbReference type="ARBA" id="ARBA00022801"/>
    </source>
</evidence>
<dbReference type="CDD" id="cd08662">
    <property type="entry name" value="M13"/>
    <property type="match status" value="1"/>
</dbReference>
<accession>C0C5I0</accession>
<evidence type="ECO:0000256" key="1">
    <source>
        <dbReference type="ARBA" id="ARBA00001947"/>
    </source>
</evidence>
<dbReference type="eggNOG" id="COG3590">
    <property type="taxonomic scope" value="Bacteria"/>
</dbReference>
<evidence type="ECO:0000313" key="12">
    <source>
        <dbReference type="Proteomes" id="UP000004893"/>
    </source>
</evidence>
<dbReference type="GO" id="GO:0004222">
    <property type="term" value="F:metalloendopeptidase activity"/>
    <property type="evidence" value="ECO:0007669"/>
    <property type="project" value="InterPro"/>
</dbReference>
<gene>
    <name evidence="11" type="ORF">CLOHYLEM_07366</name>
</gene>
<keyword evidence="7" id="KW-0482">Metalloprotease</keyword>
<dbReference type="GO" id="GO:0005886">
    <property type="term" value="C:plasma membrane"/>
    <property type="evidence" value="ECO:0007669"/>
    <property type="project" value="TreeGrafter"/>
</dbReference>
<dbReference type="Pfam" id="PF01431">
    <property type="entry name" value="Peptidase_M13"/>
    <property type="match status" value="1"/>
</dbReference>
<keyword evidence="6" id="KW-0862">Zinc</keyword>
<dbReference type="InterPro" id="IPR024079">
    <property type="entry name" value="MetalloPept_cat_dom_sf"/>
</dbReference>
<feature type="domain" description="Peptidase M13 C-terminal" evidence="9">
    <location>
        <begin position="592"/>
        <end position="783"/>
    </location>
</feature>
<evidence type="ECO:0000256" key="4">
    <source>
        <dbReference type="ARBA" id="ARBA00022723"/>
    </source>
</evidence>
<dbReference type="GO" id="GO:0016485">
    <property type="term" value="P:protein processing"/>
    <property type="evidence" value="ECO:0007669"/>
    <property type="project" value="TreeGrafter"/>
</dbReference>
<reference evidence="11" key="2">
    <citation type="submission" date="2013-06" db="EMBL/GenBank/DDBJ databases">
        <title>Draft genome sequence of Clostridium hylemonae (DSM 15053).</title>
        <authorList>
            <person name="Sudarsanam P."/>
            <person name="Ley R."/>
            <person name="Guruge J."/>
            <person name="Turnbaugh P.J."/>
            <person name="Mahowald M."/>
            <person name="Liep D."/>
            <person name="Gordon J."/>
        </authorList>
    </citation>
    <scope>NUCLEOTIDE SEQUENCE</scope>
    <source>
        <strain evidence="11">DSM 15053</strain>
    </source>
</reference>
<dbReference type="OrthoDB" id="9775677at2"/>
<protein>
    <submittedName>
        <fullName evidence="11">Peptidase family M13</fullName>
        <ecNumber evidence="11">3.4.24.-</ecNumber>
    </submittedName>
</protein>
<evidence type="ECO:0000256" key="3">
    <source>
        <dbReference type="ARBA" id="ARBA00022670"/>
    </source>
</evidence>
<dbReference type="GO" id="GO:0046872">
    <property type="term" value="F:metal ion binding"/>
    <property type="evidence" value="ECO:0007669"/>
    <property type="project" value="UniProtKB-KW"/>
</dbReference>
<comment type="cofactor">
    <cofactor evidence="1">
        <name>Zn(2+)</name>
        <dbReference type="ChEBI" id="CHEBI:29105"/>
    </cofactor>
</comment>
<dbReference type="PROSITE" id="PS51257">
    <property type="entry name" value="PROKAR_LIPOPROTEIN"/>
    <property type="match status" value="1"/>
</dbReference>
<dbReference type="Gene3D" id="1.10.1380.10">
    <property type="entry name" value="Neutral endopeptidase , domain2"/>
    <property type="match status" value="1"/>
</dbReference>
<organism evidence="11 12">
    <name type="scientific">[Clostridium] hylemonae DSM 15053</name>
    <dbReference type="NCBI Taxonomy" id="553973"/>
    <lineage>
        <taxon>Bacteria</taxon>
        <taxon>Bacillati</taxon>
        <taxon>Bacillota</taxon>
        <taxon>Clostridia</taxon>
        <taxon>Lachnospirales</taxon>
        <taxon>Lachnospiraceae</taxon>
    </lineage>
</organism>
<dbReference type="HOGENOM" id="CLU_006187_7_2_9"/>
<dbReference type="PROSITE" id="PS51885">
    <property type="entry name" value="NEPRILYSIN"/>
    <property type="match status" value="1"/>
</dbReference>
<sequence>MKYKKFRQILAAALAAALLAGCGTPASDNGQSQNAASEASKSSAKKRSATVGELADYFVKAADGYNASVNREEILEGLKASEKATRLEMLVLAARAFGELPEPGAYAKLTAASAPDMSDVPKWAGDSLQNMASKGLLAASDLEAGDKKDTASIKDAAAIAARFYAFYGNNLKDDFYTSVNQQQLNTLPIPKGQESAGGSASVSANTDKELKDLITELINNKKEYAKGSIEQKIRDLYETCEDRETRDKEGIKPLKKYLDAVDKADSFSELNAAIARAVDELGMYANGLFLSIPTTDLTDSTVKVLQLMTPASELPEEEYDDPDGKAYKKHKDELTEKLTAVGEKKEDAERHAENIMKFEKSLAAHMSEQDDSGEIKEQKYYTPESLDKMMPHAEIGVFLSAIGLRSDVKMLVFDEKQFEEYTKWFKDKNLELFKSLEKIALLEGFSSLLSSDLAGKFGYTGVESGDTAVQSYLPEELGKLYTDRYFNADSKAEIEKMVHMMIDTFKDRVTRLDWMSDETKKEALKKLDSLTVLIGYPDKWEFSNARIRGLEEGGTYFENAAACEAAKHKRQMEELNQPADPRRFALSAFMVNAAANRNTNTLIFPAGILQAPFYDRNASFEQNLGAIGSTIAHEITHIFDDGGAQYDSRGNLNDWWNKKDYSHFKNLCKKAEEFYNGREVVPGAGADGRENLSENIADIGGIACTLEILSKMKDPDYDAFFRSYANQWVKVADYSTLAESTETDTHAPNKLRCNLVLTNFQEFYDTYGISEGDGMYTAPEERIQIW</sequence>
<dbReference type="EC" id="3.4.24.-" evidence="11"/>
<dbReference type="PANTHER" id="PTHR11733:SF167">
    <property type="entry name" value="FI17812P1-RELATED"/>
    <property type="match status" value="1"/>
</dbReference>
<evidence type="ECO:0000256" key="6">
    <source>
        <dbReference type="ARBA" id="ARBA00022833"/>
    </source>
</evidence>
<dbReference type="InterPro" id="IPR008753">
    <property type="entry name" value="Peptidase_M13_N"/>
</dbReference>
<keyword evidence="4" id="KW-0479">Metal-binding</keyword>
<dbReference type="STRING" id="553973.CLOHYLEM_07366"/>
<dbReference type="InterPro" id="IPR042089">
    <property type="entry name" value="Peptidase_M13_dom_2"/>
</dbReference>
<comment type="similarity">
    <text evidence="2">Belongs to the peptidase M13 family.</text>
</comment>
<dbReference type="PRINTS" id="PR00786">
    <property type="entry name" value="NEPRILYSIN"/>
</dbReference>
<dbReference type="PANTHER" id="PTHR11733">
    <property type="entry name" value="ZINC METALLOPROTEASE FAMILY M13 NEPRILYSIN-RELATED"/>
    <property type="match status" value="1"/>
</dbReference>
<dbReference type="Proteomes" id="UP000004893">
    <property type="component" value="Unassembled WGS sequence"/>
</dbReference>
<feature type="domain" description="Peptidase M13 N-terminal" evidence="10">
    <location>
        <begin position="172"/>
        <end position="537"/>
    </location>
</feature>
<evidence type="ECO:0000256" key="8">
    <source>
        <dbReference type="SAM" id="SignalP"/>
    </source>
</evidence>
<feature type="signal peptide" evidence="8">
    <location>
        <begin position="1"/>
        <end position="26"/>
    </location>
</feature>
<reference evidence="11" key="1">
    <citation type="submission" date="2009-02" db="EMBL/GenBank/DDBJ databases">
        <authorList>
            <person name="Fulton L."/>
            <person name="Clifton S."/>
            <person name="Fulton B."/>
            <person name="Xu J."/>
            <person name="Minx P."/>
            <person name="Pepin K.H."/>
            <person name="Johnson M."/>
            <person name="Bhonagiri V."/>
            <person name="Nash W.E."/>
            <person name="Mardis E.R."/>
            <person name="Wilson R.K."/>
        </authorList>
    </citation>
    <scope>NUCLEOTIDE SEQUENCE [LARGE SCALE GENOMIC DNA]</scope>
    <source>
        <strain evidence="11">DSM 15053</strain>
    </source>
</reference>
<keyword evidence="3" id="KW-0645">Protease</keyword>
<keyword evidence="8" id="KW-0732">Signal</keyword>
<comment type="caution">
    <text evidence="11">The sequence shown here is derived from an EMBL/GenBank/DDBJ whole genome shotgun (WGS) entry which is preliminary data.</text>
</comment>
<dbReference type="InterPro" id="IPR000718">
    <property type="entry name" value="Peptidase_M13"/>
</dbReference>
<dbReference type="InterPro" id="IPR018497">
    <property type="entry name" value="Peptidase_M13_C"/>
</dbReference>
<feature type="chain" id="PRO_5039153319" evidence="8">
    <location>
        <begin position="27"/>
        <end position="786"/>
    </location>
</feature>
<dbReference type="EMBL" id="ABYI02000041">
    <property type="protein sequence ID" value="EEG72364.1"/>
    <property type="molecule type" value="Genomic_DNA"/>
</dbReference>
<proteinExistence type="inferred from homology"/>
<dbReference type="AlphaFoldDB" id="C0C5I0"/>
<evidence type="ECO:0000256" key="2">
    <source>
        <dbReference type="ARBA" id="ARBA00007357"/>
    </source>
</evidence>
<dbReference type="RefSeq" id="WP_006444711.1">
    <property type="nucleotide sequence ID" value="NZ_CP036524.1"/>
</dbReference>
<evidence type="ECO:0000256" key="7">
    <source>
        <dbReference type="ARBA" id="ARBA00023049"/>
    </source>
</evidence>
<keyword evidence="12" id="KW-1185">Reference proteome</keyword>
<dbReference type="Gene3D" id="3.40.390.10">
    <property type="entry name" value="Collagenase (Catalytic Domain)"/>
    <property type="match status" value="1"/>
</dbReference>
<name>C0C5I0_9FIRM</name>
<evidence type="ECO:0000259" key="9">
    <source>
        <dbReference type="Pfam" id="PF01431"/>
    </source>
</evidence>
<dbReference type="Pfam" id="PF05649">
    <property type="entry name" value="Peptidase_M13_N"/>
    <property type="match status" value="1"/>
</dbReference>
<dbReference type="SUPFAM" id="SSF55486">
    <property type="entry name" value="Metalloproteases ('zincins'), catalytic domain"/>
    <property type="match status" value="1"/>
</dbReference>
<evidence type="ECO:0000259" key="10">
    <source>
        <dbReference type="Pfam" id="PF05649"/>
    </source>
</evidence>
<keyword evidence="5 11" id="KW-0378">Hydrolase</keyword>